<evidence type="ECO:0000256" key="1">
    <source>
        <dbReference type="ARBA" id="ARBA00022723"/>
    </source>
</evidence>
<dbReference type="InterPro" id="IPR020843">
    <property type="entry name" value="ER"/>
</dbReference>
<dbReference type="Gene3D" id="3.40.50.720">
    <property type="entry name" value="NAD(P)-binding Rossmann-like Domain"/>
    <property type="match status" value="1"/>
</dbReference>
<protein>
    <submittedName>
        <fullName evidence="5">2-desacetyl-2-hydroxyethyl bacteriochlorophyllide A dehydrogenase</fullName>
    </submittedName>
</protein>
<dbReference type="SUPFAM" id="SSF51735">
    <property type="entry name" value="NAD(P)-binding Rossmann-fold domains"/>
    <property type="match status" value="1"/>
</dbReference>
<organism evidence="5 6">
    <name type="scientific">Desulfofundulus thermosubterraneus DSM 16057</name>
    <dbReference type="NCBI Taxonomy" id="1121432"/>
    <lineage>
        <taxon>Bacteria</taxon>
        <taxon>Bacillati</taxon>
        <taxon>Bacillota</taxon>
        <taxon>Clostridia</taxon>
        <taxon>Eubacteriales</taxon>
        <taxon>Peptococcaceae</taxon>
        <taxon>Desulfofundulus</taxon>
    </lineage>
</organism>
<dbReference type="EMBL" id="FQZM01000081">
    <property type="protein sequence ID" value="SHJ86230.1"/>
    <property type="molecule type" value="Genomic_DNA"/>
</dbReference>
<keyword evidence="3" id="KW-0560">Oxidoreductase</keyword>
<evidence type="ECO:0000256" key="2">
    <source>
        <dbReference type="ARBA" id="ARBA00022833"/>
    </source>
</evidence>
<keyword evidence="2" id="KW-0862">Zinc</keyword>
<dbReference type="PANTHER" id="PTHR43401:SF2">
    <property type="entry name" value="L-THREONINE 3-DEHYDROGENASE"/>
    <property type="match status" value="1"/>
</dbReference>
<feature type="domain" description="Enoyl reductase (ER)" evidence="4">
    <location>
        <begin position="12"/>
        <end position="338"/>
    </location>
</feature>
<dbReference type="OrthoDB" id="9769198at2"/>
<name>A0A1M6MS62_9FIRM</name>
<accession>A0A1M6MS62</accession>
<reference evidence="6" key="1">
    <citation type="submission" date="2016-11" db="EMBL/GenBank/DDBJ databases">
        <authorList>
            <person name="Varghese N."/>
            <person name="Submissions S."/>
        </authorList>
    </citation>
    <scope>NUCLEOTIDE SEQUENCE [LARGE SCALE GENOMIC DNA]</scope>
    <source>
        <strain evidence="6">DSM 16057</strain>
    </source>
</reference>
<evidence type="ECO:0000313" key="5">
    <source>
        <dbReference type="EMBL" id="SHJ86230.1"/>
    </source>
</evidence>
<dbReference type="RefSeq" id="WP_084062675.1">
    <property type="nucleotide sequence ID" value="NZ_FQZM01000081.1"/>
</dbReference>
<evidence type="ECO:0000313" key="6">
    <source>
        <dbReference type="Proteomes" id="UP000184529"/>
    </source>
</evidence>
<dbReference type="PANTHER" id="PTHR43401">
    <property type="entry name" value="L-THREONINE 3-DEHYDROGENASE"/>
    <property type="match status" value="1"/>
</dbReference>
<dbReference type="Pfam" id="PF08240">
    <property type="entry name" value="ADH_N"/>
    <property type="match status" value="1"/>
</dbReference>
<dbReference type="SMART" id="SM00829">
    <property type="entry name" value="PKS_ER"/>
    <property type="match status" value="1"/>
</dbReference>
<keyword evidence="6" id="KW-1185">Reference proteome</keyword>
<evidence type="ECO:0000259" key="4">
    <source>
        <dbReference type="SMART" id="SM00829"/>
    </source>
</evidence>
<evidence type="ECO:0000256" key="3">
    <source>
        <dbReference type="ARBA" id="ARBA00023002"/>
    </source>
</evidence>
<proteinExistence type="predicted"/>
<sequence>MNAKMKAAVWVGKEKIALQEVDVPKLKPGEVMIKIAYAGICGSDLGIYAGKHPRAKAPLVMGHEFAGEIIETALLEGGDLKVGDRVTVNPLISCGVCQPCQTGHSHVCRNLGLVGIDCDGGFAEYVAVNADRVVKVPPGMPLDIATLVEPVAVTVHALRRSNFKAGDTVVVLGGGPIGLLTAFSARYAGASQVILSEISEQRLKLASDLGFTVVDAKQNPGQKILAMTGGDGADMVFEAAGVPETAALATQITKITGQIVIVGVFKEPVPLDLQAVNFRELSITGARVYTQKDFRIAITMLEREPGIASVISHHLPLEKAEEGIRLILSGGNSMKVLLHP</sequence>
<dbReference type="InterPro" id="IPR013154">
    <property type="entry name" value="ADH-like_N"/>
</dbReference>
<dbReference type="InterPro" id="IPR011032">
    <property type="entry name" value="GroES-like_sf"/>
</dbReference>
<dbReference type="STRING" id="1121432.SAMN02745219_03515"/>
<gene>
    <name evidence="5" type="ORF">SAMN02745219_03515</name>
</gene>
<dbReference type="InterPro" id="IPR036291">
    <property type="entry name" value="NAD(P)-bd_dom_sf"/>
</dbReference>
<dbReference type="InterPro" id="IPR050129">
    <property type="entry name" value="Zn_alcohol_dh"/>
</dbReference>
<dbReference type="Gene3D" id="3.90.180.10">
    <property type="entry name" value="Medium-chain alcohol dehydrogenases, catalytic domain"/>
    <property type="match status" value="1"/>
</dbReference>
<dbReference type="InterPro" id="IPR013149">
    <property type="entry name" value="ADH-like_C"/>
</dbReference>
<dbReference type="GO" id="GO:0016491">
    <property type="term" value="F:oxidoreductase activity"/>
    <property type="evidence" value="ECO:0007669"/>
    <property type="project" value="UniProtKB-KW"/>
</dbReference>
<dbReference type="Pfam" id="PF00107">
    <property type="entry name" value="ADH_zinc_N"/>
    <property type="match status" value="1"/>
</dbReference>
<dbReference type="Proteomes" id="UP000184529">
    <property type="component" value="Unassembled WGS sequence"/>
</dbReference>
<keyword evidence="1" id="KW-0479">Metal-binding</keyword>
<dbReference type="AlphaFoldDB" id="A0A1M6MS62"/>
<dbReference type="SUPFAM" id="SSF50129">
    <property type="entry name" value="GroES-like"/>
    <property type="match status" value="1"/>
</dbReference>
<dbReference type="GO" id="GO:0046872">
    <property type="term" value="F:metal ion binding"/>
    <property type="evidence" value="ECO:0007669"/>
    <property type="project" value="UniProtKB-KW"/>
</dbReference>